<dbReference type="InterPro" id="IPR011598">
    <property type="entry name" value="bHLH_dom"/>
</dbReference>
<comment type="subcellular location">
    <subcellularLocation>
        <location evidence="1">Nucleus</location>
    </subcellularLocation>
</comment>
<dbReference type="InterPro" id="IPR036638">
    <property type="entry name" value="HLH_DNA-bd_sf"/>
</dbReference>
<keyword evidence="5" id="KW-0539">Nucleus</keyword>
<feature type="region of interest" description="Disordered" evidence="7">
    <location>
        <begin position="1"/>
        <end position="25"/>
    </location>
</feature>
<evidence type="ECO:0000256" key="7">
    <source>
        <dbReference type="SAM" id="MobiDB-lite"/>
    </source>
</evidence>
<dbReference type="PANTHER" id="PTHR13935:SF153">
    <property type="entry name" value="ACHAETE-SCUTE FAMILY BHLH TRANSCRIPTION FACTOR 1"/>
    <property type="match status" value="1"/>
</dbReference>
<dbReference type="SUPFAM" id="SSF47459">
    <property type="entry name" value="HLH, helix-loop-helix DNA-binding domain"/>
    <property type="match status" value="1"/>
</dbReference>
<dbReference type="GO" id="GO:0007423">
    <property type="term" value="P:sensory organ development"/>
    <property type="evidence" value="ECO:0007669"/>
    <property type="project" value="TreeGrafter"/>
</dbReference>
<dbReference type="AlphaFoldDB" id="A0AAV2R036"/>
<keyword evidence="3" id="KW-0524">Neurogenesis</keyword>
<evidence type="ECO:0000313" key="10">
    <source>
        <dbReference type="Proteomes" id="UP001497623"/>
    </source>
</evidence>
<dbReference type="GO" id="GO:0050767">
    <property type="term" value="P:regulation of neurogenesis"/>
    <property type="evidence" value="ECO:0007669"/>
    <property type="project" value="TreeGrafter"/>
</dbReference>
<gene>
    <name evidence="9" type="ORF">MNOR_LOCUS19052</name>
</gene>
<evidence type="ECO:0000256" key="1">
    <source>
        <dbReference type="ARBA" id="ARBA00004123"/>
    </source>
</evidence>
<dbReference type="GO" id="GO:0000977">
    <property type="term" value="F:RNA polymerase II transcription regulatory region sequence-specific DNA binding"/>
    <property type="evidence" value="ECO:0007669"/>
    <property type="project" value="TreeGrafter"/>
</dbReference>
<keyword evidence="2" id="KW-0217">Developmental protein</keyword>
<feature type="domain" description="BHLH" evidence="8">
    <location>
        <begin position="80"/>
        <end position="132"/>
    </location>
</feature>
<reference evidence="9 10" key="1">
    <citation type="submission" date="2024-05" db="EMBL/GenBank/DDBJ databases">
        <authorList>
            <person name="Wallberg A."/>
        </authorList>
    </citation>
    <scope>NUCLEOTIDE SEQUENCE [LARGE SCALE GENOMIC DNA]</scope>
</reference>
<evidence type="ECO:0000256" key="3">
    <source>
        <dbReference type="ARBA" id="ARBA00022902"/>
    </source>
</evidence>
<feature type="region of interest" description="Disordered" evidence="7">
    <location>
        <begin position="229"/>
        <end position="249"/>
    </location>
</feature>
<dbReference type="GO" id="GO:0000981">
    <property type="term" value="F:DNA-binding transcription factor activity, RNA polymerase II-specific"/>
    <property type="evidence" value="ECO:0007669"/>
    <property type="project" value="TreeGrafter"/>
</dbReference>
<dbReference type="SMART" id="SM00353">
    <property type="entry name" value="HLH"/>
    <property type="match status" value="1"/>
</dbReference>
<evidence type="ECO:0000256" key="5">
    <source>
        <dbReference type="ARBA" id="ARBA00023242"/>
    </source>
</evidence>
<sequence length="304" mass="32997">MSATVTQRLVPIRPSPHKSGLTSSNNKNITVITNASSPATLTPPKTGIKRKLVCEPSEDSVKCKRRINFGIGYVVSPAPMAVARRNQRERNRVKQVNNGFATLRNHIPGASKAKKISKVDTLKQAVEYINALQNLLDEHDRLMAQVNQVSQTSVSPALTTTIQPPTTLKIGPPMSSQYSTATTLLAHAPMQSQTHYRIVQYPSYYYSENISPIPASVYPLTASAVSPACSENSAASPTPSYDSAFSSSEGSVPTMTSVTNIFSPTTSIPEPHHHHVGYDIDPFSPEDDELLEAISLWQQGDNGI</sequence>
<dbReference type="Gene3D" id="4.10.280.10">
    <property type="entry name" value="Helix-loop-helix DNA-binding domain"/>
    <property type="match status" value="1"/>
</dbReference>
<evidence type="ECO:0000313" key="9">
    <source>
        <dbReference type="EMBL" id="CAL4109153.1"/>
    </source>
</evidence>
<dbReference type="PROSITE" id="PS50888">
    <property type="entry name" value="BHLH"/>
    <property type="match status" value="1"/>
</dbReference>
<dbReference type="PANTHER" id="PTHR13935">
    <property type="entry name" value="ACHAETE-SCUTE TRANSCRIPTION FACTOR-RELATED"/>
    <property type="match status" value="1"/>
</dbReference>
<keyword evidence="6" id="KW-0175">Coiled coil</keyword>
<name>A0AAV2R036_MEGNR</name>
<evidence type="ECO:0000259" key="8">
    <source>
        <dbReference type="PROSITE" id="PS50888"/>
    </source>
</evidence>
<dbReference type="GO" id="GO:0090575">
    <property type="term" value="C:RNA polymerase II transcription regulator complex"/>
    <property type="evidence" value="ECO:0007669"/>
    <property type="project" value="TreeGrafter"/>
</dbReference>
<feature type="coiled-coil region" evidence="6">
    <location>
        <begin position="125"/>
        <end position="152"/>
    </location>
</feature>
<accession>A0AAV2R036</accession>
<comment type="caution">
    <text evidence="9">The sequence shown here is derived from an EMBL/GenBank/DDBJ whole genome shotgun (WGS) entry which is preliminary data.</text>
</comment>
<dbReference type="FunFam" id="4.10.280.10:FF:000029">
    <property type="entry name" value="Achaete-scute family bHLH transcription factor 1"/>
    <property type="match status" value="1"/>
</dbReference>
<dbReference type="GO" id="GO:0046983">
    <property type="term" value="F:protein dimerization activity"/>
    <property type="evidence" value="ECO:0007669"/>
    <property type="project" value="InterPro"/>
</dbReference>
<dbReference type="GO" id="GO:0030182">
    <property type="term" value="P:neuron differentiation"/>
    <property type="evidence" value="ECO:0007669"/>
    <property type="project" value="TreeGrafter"/>
</dbReference>
<dbReference type="GO" id="GO:0045944">
    <property type="term" value="P:positive regulation of transcription by RNA polymerase II"/>
    <property type="evidence" value="ECO:0007669"/>
    <property type="project" value="TreeGrafter"/>
</dbReference>
<evidence type="ECO:0000256" key="4">
    <source>
        <dbReference type="ARBA" id="ARBA00023125"/>
    </source>
</evidence>
<keyword evidence="10" id="KW-1185">Reference proteome</keyword>
<dbReference type="InterPro" id="IPR015660">
    <property type="entry name" value="MASH1/Ascl1a-like"/>
</dbReference>
<keyword evidence="4" id="KW-0238">DNA-binding</keyword>
<organism evidence="9 10">
    <name type="scientific">Meganyctiphanes norvegica</name>
    <name type="common">Northern krill</name>
    <name type="synonym">Thysanopoda norvegica</name>
    <dbReference type="NCBI Taxonomy" id="48144"/>
    <lineage>
        <taxon>Eukaryota</taxon>
        <taxon>Metazoa</taxon>
        <taxon>Ecdysozoa</taxon>
        <taxon>Arthropoda</taxon>
        <taxon>Crustacea</taxon>
        <taxon>Multicrustacea</taxon>
        <taxon>Malacostraca</taxon>
        <taxon>Eumalacostraca</taxon>
        <taxon>Eucarida</taxon>
        <taxon>Euphausiacea</taxon>
        <taxon>Euphausiidae</taxon>
        <taxon>Meganyctiphanes</taxon>
    </lineage>
</organism>
<evidence type="ECO:0000256" key="6">
    <source>
        <dbReference type="SAM" id="Coils"/>
    </source>
</evidence>
<protein>
    <recommendedName>
        <fullName evidence="8">BHLH domain-containing protein</fullName>
    </recommendedName>
</protein>
<dbReference type="Pfam" id="PF00010">
    <property type="entry name" value="HLH"/>
    <property type="match status" value="1"/>
</dbReference>
<dbReference type="Proteomes" id="UP001497623">
    <property type="component" value="Unassembled WGS sequence"/>
</dbReference>
<dbReference type="EMBL" id="CAXKWB010013933">
    <property type="protein sequence ID" value="CAL4109153.1"/>
    <property type="molecule type" value="Genomic_DNA"/>
</dbReference>
<proteinExistence type="predicted"/>
<evidence type="ECO:0000256" key="2">
    <source>
        <dbReference type="ARBA" id="ARBA00022473"/>
    </source>
</evidence>